<keyword evidence="4" id="KW-1185">Reference proteome</keyword>
<dbReference type="AlphaFoldDB" id="A0AAJ7WY31"/>
<evidence type="ECO:0000256" key="3">
    <source>
        <dbReference type="SAM" id="SignalP"/>
    </source>
</evidence>
<dbReference type="GO" id="GO:0005783">
    <property type="term" value="C:endoplasmic reticulum"/>
    <property type="evidence" value="ECO:0007669"/>
    <property type="project" value="TreeGrafter"/>
</dbReference>
<dbReference type="Proteomes" id="UP001318040">
    <property type="component" value="Chromosome 19"/>
</dbReference>
<dbReference type="Gene3D" id="3.40.30.10">
    <property type="entry name" value="Glutaredoxin"/>
    <property type="match status" value="1"/>
</dbReference>
<gene>
    <name evidence="5" type="primary">LOC116943815</name>
</gene>
<dbReference type="PANTHER" id="PTHR15337">
    <property type="entry name" value="ANTERIOR GRADIENT PROTEIN-RELATED"/>
    <property type="match status" value="1"/>
</dbReference>
<evidence type="ECO:0000313" key="4">
    <source>
        <dbReference type="Proteomes" id="UP001318040"/>
    </source>
</evidence>
<feature type="chain" id="PRO_5042616497" evidence="3">
    <location>
        <begin position="21"/>
        <end position="158"/>
    </location>
</feature>
<comment type="similarity">
    <text evidence="2">Belongs to the AGR family.</text>
</comment>
<organism evidence="4 5">
    <name type="scientific">Petromyzon marinus</name>
    <name type="common">Sea lamprey</name>
    <dbReference type="NCBI Taxonomy" id="7757"/>
    <lineage>
        <taxon>Eukaryota</taxon>
        <taxon>Metazoa</taxon>
        <taxon>Chordata</taxon>
        <taxon>Craniata</taxon>
        <taxon>Vertebrata</taxon>
        <taxon>Cyclostomata</taxon>
        <taxon>Hyperoartia</taxon>
        <taxon>Petromyzontiformes</taxon>
        <taxon>Petromyzontidae</taxon>
        <taxon>Petromyzon</taxon>
    </lineage>
</organism>
<evidence type="ECO:0000313" key="5">
    <source>
        <dbReference type="RefSeq" id="XP_032812933.1"/>
    </source>
</evidence>
<dbReference type="FunFam" id="3.40.30.10:FF:000036">
    <property type="entry name" value="anterior gradient protein 2 homolog"/>
    <property type="match status" value="1"/>
</dbReference>
<dbReference type="InterPro" id="IPR051099">
    <property type="entry name" value="AGR/TXD"/>
</dbReference>
<keyword evidence="1 3" id="KW-0732">Signal</keyword>
<dbReference type="KEGG" id="pmrn:116943815"/>
<dbReference type="RefSeq" id="XP_032812933.1">
    <property type="nucleotide sequence ID" value="XM_032957042.1"/>
</dbReference>
<dbReference type="Pfam" id="PF13899">
    <property type="entry name" value="Thioredoxin_7"/>
    <property type="match status" value="1"/>
</dbReference>
<protein>
    <submittedName>
        <fullName evidence="5">Anterior gradient protein 3-like</fullName>
    </submittedName>
</protein>
<dbReference type="SUPFAM" id="SSF52833">
    <property type="entry name" value="Thioredoxin-like"/>
    <property type="match status" value="1"/>
</dbReference>
<reference evidence="5" key="1">
    <citation type="submission" date="2025-08" db="UniProtKB">
        <authorList>
            <consortium name="RefSeq"/>
        </authorList>
    </citation>
    <scope>IDENTIFICATION</scope>
    <source>
        <tissue evidence="5">Sperm</tissue>
    </source>
</reference>
<dbReference type="InterPro" id="IPR036249">
    <property type="entry name" value="Thioredoxin-like_sf"/>
</dbReference>
<accession>A0AAJ7WY31</accession>
<sequence>MTSLLAAATLLCAVACVGEGRVQRTLDSGWGNDIEWVQTYEEGLLRAKETRQPLMLIIWLETCPYSKELRTRMSQHRGIQKLASENFICLNVRAEPNDQNLAPDGRYVPRIMFVDPSWTVRGDITGRYSNHLYLYHAADVDLLYKSMNRALQLLKDEL</sequence>
<feature type="signal peptide" evidence="3">
    <location>
        <begin position="1"/>
        <end position="20"/>
    </location>
</feature>
<evidence type="ECO:0000256" key="2">
    <source>
        <dbReference type="ARBA" id="ARBA00038124"/>
    </source>
</evidence>
<proteinExistence type="inferred from homology"/>
<name>A0AAJ7WY31_PETMA</name>
<dbReference type="PANTHER" id="PTHR15337:SF11">
    <property type="entry name" value="THIOREDOXIN DOMAIN-CONTAINING PROTEIN"/>
    <property type="match status" value="1"/>
</dbReference>
<evidence type="ECO:0000256" key="1">
    <source>
        <dbReference type="ARBA" id="ARBA00022729"/>
    </source>
</evidence>